<feature type="active site" description="Charge relay system" evidence="5">
    <location>
        <position position="250"/>
    </location>
</feature>
<dbReference type="RefSeq" id="WP_396639034.1">
    <property type="nucleotide sequence ID" value="NZ_JBIQWL010000001.1"/>
</dbReference>
<feature type="domain" description="Peptidase S8/S53" evidence="7">
    <location>
        <begin position="191"/>
        <end position="468"/>
    </location>
</feature>
<dbReference type="InterPro" id="IPR023828">
    <property type="entry name" value="Peptidase_S8_Ser-AS"/>
</dbReference>
<dbReference type="InterPro" id="IPR036852">
    <property type="entry name" value="Peptidase_S8/S53_dom_sf"/>
</dbReference>
<protein>
    <submittedName>
        <fullName evidence="8">S8 family peptidase</fullName>
    </submittedName>
</protein>
<dbReference type="PANTHER" id="PTHR43806:SF11">
    <property type="entry name" value="CEREVISIN-RELATED"/>
    <property type="match status" value="1"/>
</dbReference>
<reference evidence="8 9" key="1">
    <citation type="submission" date="2024-09" db="EMBL/GenBank/DDBJ databases">
        <authorList>
            <person name="Pan X."/>
        </authorList>
    </citation>
    <scope>NUCLEOTIDE SEQUENCE [LARGE SCALE GENOMIC DNA]</scope>
    <source>
        <strain evidence="8 9">B2969</strain>
    </source>
</reference>
<comment type="similarity">
    <text evidence="1 5">Belongs to the peptidase S8 family.</text>
</comment>
<evidence type="ECO:0000256" key="4">
    <source>
        <dbReference type="ARBA" id="ARBA00022825"/>
    </source>
</evidence>
<comment type="caution">
    <text evidence="8">The sequence shown here is derived from an EMBL/GenBank/DDBJ whole genome shotgun (WGS) entry which is preliminary data.</text>
</comment>
<feature type="region of interest" description="Disordered" evidence="6">
    <location>
        <begin position="414"/>
        <end position="436"/>
    </location>
</feature>
<name>A0ABW7Q2M5_9MICO</name>
<feature type="compositionally biased region" description="Basic and acidic residues" evidence="6">
    <location>
        <begin position="420"/>
        <end position="432"/>
    </location>
</feature>
<evidence type="ECO:0000259" key="7">
    <source>
        <dbReference type="Pfam" id="PF00082"/>
    </source>
</evidence>
<evidence type="ECO:0000256" key="2">
    <source>
        <dbReference type="ARBA" id="ARBA00022670"/>
    </source>
</evidence>
<dbReference type="InterPro" id="IPR000209">
    <property type="entry name" value="Peptidase_S8/S53_dom"/>
</dbReference>
<dbReference type="EMBL" id="JBIQWL010000001">
    <property type="protein sequence ID" value="MFH8249085.1"/>
    <property type="molecule type" value="Genomic_DNA"/>
</dbReference>
<dbReference type="Pfam" id="PF00082">
    <property type="entry name" value="Peptidase_S8"/>
    <property type="match status" value="1"/>
</dbReference>
<gene>
    <name evidence="8" type="ORF">ACH3VR_01795</name>
</gene>
<evidence type="ECO:0000313" key="8">
    <source>
        <dbReference type="EMBL" id="MFH8249085.1"/>
    </source>
</evidence>
<dbReference type="CDD" id="cd00306">
    <property type="entry name" value="Peptidases_S8_S53"/>
    <property type="match status" value="1"/>
</dbReference>
<dbReference type="InterPro" id="IPR050131">
    <property type="entry name" value="Peptidase_S8_subtilisin-like"/>
</dbReference>
<evidence type="ECO:0000256" key="3">
    <source>
        <dbReference type="ARBA" id="ARBA00022801"/>
    </source>
</evidence>
<dbReference type="Proteomes" id="UP001610861">
    <property type="component" value="Unassembled WGS sequence"/>
</dbReference>
<dbReference type="SUPFAM" id="SSF52743">
    <property type="entry name" value="Subtilisin-like"/>
    <property type="match status" value="1"/>
</dbReference>
<proteinExistence type="inferred from homology"/>
<dbReference type="PROSITE" id="PS00138">
    <property type="entry name" value="SUBTILASE_SER"/>
    <property type="match status" value="1"/>
</dbReference>
<evidence type="ECO:0000256" key="1">
    <source>
        <dbReference type="ARBA" id="ARBA00011073"/>
    </source>
</evidence>
<organism evidence="8 9">
    <name type="scientific">Microbacterium alkaliflavum</name>
    <dbReference type="NCBI Taxonomy" id="3248839"/>
    <lineage>
        <taxon>Bacteria</taxon>
        <taxon>Bacillati</taxon>
        <taxon>Actinomycetota</taxon>
        <taxon>Actinomycetes</taxon>
        <taxon>Micrococcales</taxon>
        <taxon>Microbacteriaceae</taxon>
        <taxon>Microbacterium</taxon>
    </lineage>
</organism>
<feature type="active site" description="Charge relay system" evidence="5">
    <location>
        <position position="448"/>
    </location>
</feature>
<dbReference type="Gene3D" id="3.40.50.200">
    <property type="entry name" value="Peptidase S8/S53 domain"/>
    <property type="match status" value="1"/>
</dbReference>
<keyword evidence="9" id="KW-1185">Reference proteome</keyword>
<sequence length="488" mass="52314">MLDPAGEPPNSVFPTIYVTDELLIDRNFIDEAAFAQLTTWAARAGWTLEIVRPAPTIEVAASEQSGLTASRPPVRSRGASMTVRARLRLAHDGERVVADPDAWALVREVRRTDWGRRGIGLNHVLSTDSLGLNPFTANPFTANPFTANPFTANPFTANPIASYAQPGFGGLQPVAYLGQEPIPGNPKVVPIVAIFDTGWGDHPWLKDCIIQPFLAGGNPIGIDPDSDTDPESEPSLAEPLEGIFDHAAGHGTFIAGIVRQECPDAMILPVRIADGEGLILEDDLLGALGRLVEFMDDTTLEQKRKGSKVSVLNLSFSYYHETPDDPDTVSEMASLLDKIRDRGCVVVCSAGNDATDRPTFPAAIPALDPNRHVSVGALNPSDRSVALFSNIGDWVEVYAPGVSVLSTLPVTFEGGLQSGTRDDEEGRRRETLDPDDYQGGFGVWSGTSFAAPVVAGRIAAQIASGEAPETAKDVVAKRLTAQDQSRMR</sequence>
<keyword evidence="2 5" id="KW-0645">Protease</keyword>
<dbReference type="PANTHER" id="PTHR43806">
    <property type="entry name" value="PEPTIDASE S8"/>
    <property type="match status" value="1"/>
</dbReference>
<feature type="active site" description="Charge relay system" evidence="5">
    <location>
        <position position="196"/>
    </location>
</feature>
<evidence type="ECO:0000256" key="6">
    <source>
        <dbReference type="SAM" id="MobiDB-lite"/>
    </source>
</evidence>
<dbReference type="PROSITE" id="PS51892">
    <property type="entry name" value="SUBTILASE"/>
    <property type="match status" value="1"/>
</dbReference>
<evidence type="ECO:0000313" key="9">
    <source>
        <dbReference type="Proteomes" id="UP001610861"/>
    </source>
</evidence>
<keyword evidence="4 5" id="KW-0720">Serine protease</keyword>
<accession>A0ABW7Q2M5</accession>
<keyword evidence="3 5" id="KW-0378">Hydrolase</keyword>
<evidence type="ECO:0000256" key="5">
    <source>
        <dbReference type="PROSITE-ProRule" id="PRU01240"/>
    </source>
</evidence>